<feature type="transmembrane region" description="Helical" evidence="1">
    <location>
        <begin position="108"/>
        <end position="133"/>
    </location>
</feature>
<dbReference type="Proteomes" id="UP000799764">
    <property type="component" value="Unassembled WGS sequence"/>
</dbReference>
<keyword evidence="1" id="KW-1133">Transmembrane helix</keyword>
<dbReference type="EMBL" id="MU001500">
    <property type="protein sequence ID" value="KAF2444686.1"/>
    <property type="molecule type" value="Genomic_DNA"/>
</dbReference>
<sequence length="171" mass="19009">MCRSARAAVRSYNMSASRGDKPLSSCGIVSVHFAFTFGSVQVVKLPVILHSIRTTGKLQRRLQNLDRRTTHISCFSLPAAAMFTLKQRKSKPQKTPKNPRALDIAKTVLKYIAIWVLAPILLGFLAMLAILYFSNDGLSKSPVMGVKVTQSDWVQRNWIGNTTQRGYAVTL</sequence>
<comment type="caution">
    <text evidence="2">The sequence shown here is derived from an EMBL/GenBank/DDBJ whole genome shotgun (WGS) entry which is preliminary data.</text>
</comment>
<proteinExistence type="predicted"/>
<keyword evidence="3" id="KW-1185">Reference proteome</keyword>
<name>A0A9P4PKU1_9PLEO</name>
<gene>
    <name evidence="2" type="ORF">P171DRAFT_280444</name>
</gene>
<keyword evidence="1" id="KW-0812">Transmembrane</keyword>
<keyword evidence="1" id="KW-0472">Membrane</keyword>
<evidence type="ECO:0000313" key="2">
    <source>
        <dbReference type="EMBL" id="KAF2444686.1"/>
    </source>
</evidence>
<organism evidence="2 3">
    <name type="scientific">Karstenula rhodostoma CBS 690.94</name>
    <dbReference type="NCBI Taxonomy" id="1392251"/>
    <lineage>
        <taxon>Eukaryota</taxon>
        <taxon>Fungi</taxon>
        <taxon>Dikarya</taxon>
        <taxon>Ascomycota</taxon>
        <taxon>Pezizomycotina</taxon>
        <taxon>Dothideomycetes</taxon>
        <taxon>Pleosporomycetidae</taxon>
        <taxon>Pleosporales</taxon>
        <taxon>Massarineae</taxon>
        <taxon>Didymosphaeriaceae</taxon>
        <taxon>Karstenula</taxon>
    </lineage>
</organism>
<evidence type="ECO:0000313" key="3">
    <source>
        <dbReference type="Proteomes" id="UP000799764"/>
    </source>
</evidence>
<evidence type="ECO:0000256" key="1">
    <source>
        <dbReference type="SAM" id="Phobius"/>
    </source>
</evidence>
<protein>
    <submittedName>
        <fullName evidence="2">Uncharacterized protein</fullName>
    </submittedName>
</protein>
<dbReference type="AlphaFoldDB" id="A0A9P4PKU1"/>
<dbReference type="OrthoDB" id="10493283at2759"/>
<accession>A0A9P4PKU1</accession>
<reference evidence="2" key="1">
    <citation type="journal article" date="2020" name="Stud. Mycol.">
        <title>101 Dothideomycetes genomes: a test case for predicting lifestyles and emergence of pathogens.</title>
        <authorList>
            <person name="Haridas S."/>
            <person name="Albert R."/>
            <person name="Binder M."/>
            <person name="Bloem J."/>
            <person name="Labutti K."/>
            <person name="Salamov A."/>
            <person name="Andreopoulos B."/>
            <person name="Baker S."/>
            <person name="Barry K."/>
            <person name="Bills G."/>
            <person name="Bluhm B."/>
            <person name="Cannon C."/>
            <person name="Castanera R."/>
            <person name="Culley D."/>
            <person name="Daum C."/>
            <person name="Ezra D."/>
            <person name="Gonzalez J."/>
            <person name="Henrissat B."/>
            <person name="Kuo A."/>
            <person name="Liang C."/>
            <person name="Lipzen A."/>
            <person name="Lutzoni F."/>
            <person name="Magnuson J."/>
            <person name="Mondo S."/>
            <person name="Nolan M."/>
            <person name="Ohm R."/>
            <person name="Pangilinan J."/>
            <person name="Park H.-J."/>
            <person name="Ramirez L."/>
            <person name="Alfaro M."/>
            <person name="Sun H."/>
            <person name="Tritt A."/>
            <person name="Yoshinaga Y."/>
            <person name="Zwiers L.-H."/>
            <person name="Turgeon B."/>
            <person name="Goodwin S."/>
            <person name="Spatafora J."/>
            <person name="Crous P."/>
            <person name="Grigoriev I."/>
        </authorList>
    </citation>
    <scope>NUCLEOTIDE SEQUENCE</scope>
    <source>
        <strain evidence="2">CBS 690.94</strain>
    </source>
</reference>